<proteinExistence type="predicted"/>
<sequence length="162" mass="18036">MSGNFSQGSGSSAPPPAESAPSSSVRPSNLPHSNCNIRRKDNNRSPRHPRNWVPNHTRLLCPVAATLSQDKTMARVLRILHLSNVSHCLTVQVGDPLAPTVQAGPDEPWLVWSSSPRLRHQHPQHPGQPPNMPPQQQQQQPMPVPGWSGHYYQQDPYMQQAY</sequence>
<dbReference type="EMBL" id="KV417681">
    <property type="protein sequence ID" value="KZP10382.1"/>
    <property type="molecule type" value="Genomic_DNA"/>
</dbReference>
<evidence type="ECO:0000313" key="3">
    <source>
        <dbReference type="Proteomes" id="UP000076532"/>
    </source>
</evidence>
<organism evidence="2 3">
    <name type="scientific">Athelia psychrophila</name>
    <dbReference type="NCBI Taxonomy" id="1759441"/>
    <lineage>
        <taxon>Eukaryota</taxon>
        <taxon>Fungi</taxon>
        <taxon>Dikarya</taxon>
        <taxon>Basidiomycota</taxon>
        <taxon>Agaricomycotina</taxon>
        <taxon>Agaricomycetes</taxon>
        <taxon>Agaricomycetidae</taxon>
        <taxon>Atheliales</taxon>
        <taxon>Atheliaceae</taxon>
        <taxon>Athelia</taxon>
    </lineage>
</organism>
<gene>
    <name evidence="2" type="ORF">FIBSPDRAFT_1051381</name>
</gene>
<feature type="compositionally biased region" description="Low complexity" evidence="1">
    <location>
        <begin position="1"/>
        <end position="12"/>
    </location>
</feature>
<name>A0A165ZAC5_9AGAM</name>
<accession>A0A165ZAC5</accession>
<feature type="compositionally biased region" description="Low complexity" evidence="1">
    <location>
        <begin position="19"/>
        <end position="28"/>
    </location>
</feature>
<evidence type="ECO:0000256" key="1">
    <source>
        <dbReference type="SAM" id="MobiDB-lite"/>
    </source>
</evidence>
<protein>
    <submittedName>
        <fullName evidence="2">Uncharacterized protein</fullName>
    </submittedName>
</protein>
<reference evidence="2 3" key="1">
    <citation type="journal article" date="2016" name="Mol. Biol. Evol.">
        <title>Comparative Genomics of Early-Diverging Mushroom-Forming Fungi Provides Insights into the Origins of Lignocellulose Decay Capabilities.</title>
        <authorList>
            <person name="Nagy L.G."/>
            <person name="Riley R."/>
            <person name="Tritt A."/>
            <person name="Adam C."/>
            <person name="Daum C."/>
            <person name="Floudas D."/>
            <person name="Sun H."/>
            <person name="Yadav J.S."/>
            <person name="Pangilinan J."/>
            <person name="Larsson K.H."/>
            <person name="Matsuura K."/>
            <person name="Barry K."/>
            <person name="Labutti K."/>
            <person name="Kuo R."/>
            <person name="Ohm R.A."/>
            <person name="Bhattacharya S.S."/>
            <person name="Shirouzu T."/>
            <person name="Yoshinaga Y."/>
            <person name="Martin F.M."/>
            <person name="Grigoriev I.V."/>
            <person name="Hibbett D.S."/>
        </authorList>
    </citation>
    <scope>NUCLEOTIDE SEQUENCE [LARGE SCALE GENOMIC DNA]</scope>
    <source>
        <strain evidence="2 3">CBS 109695</strain>
    </source>
</reference>
<evidence type="ECO:0000313" key="2">
    <source>
        <dbReference type="EMBL" id="KZP10382.1"/>
    </source>
</evidence>
<dbReference type="Proteomes" id="UP000076532">
    <property type="component" value="Unassembled WGS sequence"/>
</dbReference>
<keyword evidence="3" id="KW-1185">Reference proteome</keyword>
<feature type="region of interest" description="Disordered" evidence="1">
    <location>
        <begin position="117"/>
        <end position="150"/>
    </location>
</feature>
<dbReference type="AlphaFoldDB" id="A0A165ZAC5"/>
<feature type="region of interest" description="Disordered" evidence="1">
    <location>
        <begin position="1"/>
        <end position="54"/>
    </location>
</feature>